<dbReference type="AlphaFoldDB" id="A0A830GUU4"/>
<keyword evidence="2" id="KW-0645">Protease</keyword>
<name>A0A830GUU4_9CREN</name>
<keyword evidence="3" id="KW-0378">Hydrolase</keyword>
<dbReference type="InterPro" id="IPR015500">
    <property type="entry name" value="Peptidase_S8_subtilisin-rel"/>
</dbReference>
<dbReference type="PROSITE" id="PS00138">
    <property type="entry name" value="SUBTILASE_SER"/>
    <property type="match status" value="1"/>
</dbReference>
<dbReference type="InterPro" id="IPR000209">
    <property type="entry name" value="Peptidase_S8/S53_dom"/>
</dbReference>
<dbReference type="RefSeq" id="WP_188595808.1">
    <property type="nucleotide sequence ID" value="NZ_BMNL01000001.1"/>
</dbReference>
<dbReference type="GO" id="GO:0004252">
    <property type="term" value="F:serine-type endopeptidase activity"/>
    <property type="evidence" value="ECO:0007669"/>
    <property type="project" value="InterPro"/>
</dbReference>
<dbReference type="Pfam" id="PF00082">
    <property type="entry name" value="Peptidase_S8"/>
    <property type="match status" value="1"/>
</dbReference>
<dbReference type="Proteomes" id="UP000610960">
    <property type="component" value="Unassembled WGS sequence"/>
</dbReference>
<sequence>MSGSGGDVYVFYGDIDLQASVMLSTSLSDRAAASALDRMGLRVLADLGVDVMDVYGTIGVAVGRAGERELRELDRYGIRYERDIVIRALSSPGLPPQWTLKLIGVNEAQEMGLSGRGVKIAVVDTGVDGSACGLEGKVVYSKSYVPLEDAEDHNGHGTHVASIAASSDDRYKGVAPGASIMNFKAVNSRGIGFRFIIARAVTEAAKAGADVINLSIGGHPARKDDFLSRVVDSAVASGSVVVAAAGNEGPCNGNKGISTPGSAPLAITVGAVDRNGRVTCYSSRGPIDDLLKPEVVAPGGVLNDGKAEDAVIASRPRDSGHCPAVGECYMACAGTSMAAPHVAGVAAMLLEAMGKETAQMRPISVKAAIVNSARDLGEDRYAQGYGLVRADNAVKGIRSSVNAQQIQQPESLVDSLIKAFPAAIMFGGLMSVLSGAASRSNTSRDSLVTLIRDLFRSGRITLNDLYSLRNKGILTEEDLRRILS</sequence>
<dbReference type="InterPro" id="IPR023828">
    <property type="entry name" value="Peptidase_S8_Ser-AS"/>
</dbReference>
<dbReference type="PANTHER" id="PTHR43806">
    <property type="entry name" value="PEPTIDASE S8"/>
    <property type="match status" value="1"/>
</dbReference>
<reference evidence="6" key="2">
    <citation type="submission" date="2020-09" db="EMBL/GenBank/DDBJ databases">
        <authorList>
            <person name="Sun Q."/>
            <person name="Ohkuma M."/>
        </authorList>
    </citation>
    <scope>NUCLEOTIDE SEQUENCE</scope>
    <source>
        <strain evidence="6">JCM 10088</strain>
    </source>
</reference>
<feature type="domain" description="Peptidase S8/S53" evidence="5">
    <location>
        <begin position="115"/>
        <end position="386"/>
    </location>
</feature>
<dbReference type="OrthoDB" id="341609at2157"/>
<dbReference type="PRINTS" id="PR00723">
    <property type="entry name" value="SUBTILISIN"/>
</dbReference>
<keyword evidence="7" id="KW-1185">Reference proteome</keyword>
<evidence type="ECO:0000256" key="3">
    <source>
        <dbReference type="ARBA" id="ARBA00022801"/>
    </source>
</evidence>
<dbReference type="PROSITE" id="PS51892">
    <property type="entry name" value="SUBTILASE"/>
    <property type="match status" value="1"/>
</dbReference>
<dbReference type="InterPro" id="IPR022398">
    <property type="entry name" value="Peptidase_S8_His-AS"/>
</dbReference>
<dbReference type="PROSITE" id="PS00137">
    <property type="entry name" value="SUBTILASE_HIS"/>
    <property type="match status" value="1"/>
</dbReference>
<proteinExistence type="inferred from homology"/>
<dbReference type="PANTHER" id="PTHR43806:SF11">
    <property type="entry name" value="CEREVISIN-RELATED"/>
    <property type="match status" value="1"/>
</dbReference>
<dbReference type="SUPFAM" id="SSF52743">
    <property type="entry name" value="Subtilisin-like"/>
    <property type="match status" value="1"/>
</dbReference>
<evidence type="ECO:0000256" key="1">
    <source>
        <dbReference type="ARBA" id="ARBA00011073"/>
    </source>
</evidence>
<evidence type="ECO:0000259" key="5">
    <source>
        <dbReference type="Pfam" id="PF00082"/>
    </source>
</evidence>
<comment type="caution">
    <text evidence="6">The sequence shown here is derived from an EMBL/GenBank/DDBJ whole genome shotgun (WGS) entry which is preliminary data.</text>
</comment>
<accession>A0A830GUU4</accession>
<dbReference type="EMBL" id="BMNL01000001">
    <property type="protein sequence ID" value="GGP19682.1"/>
    <property type="molecule type" value="Genomic_DNA"/>
</dbReference>
<reference evidence="6" key="1">
    <citation type="journal article" date="2014" name="Int. J. Syst. Evol. Microbiol.">
        <title>Complete genome sequence of Corynebacterium casei LMG S-19264T (=DSM 44701T), isolated from a smear-ripened cheese.</title>
        <authorList>
            <consortium name="US DOE Joint Genome Institute (JGI-PGF)"/>
            <person name="Walter F."/>
            <person name="Albersmeier A."/>
            <person name="Kalinowski J."/>
            <person name="Ruckert C."/>
        </authorList>
    </citation>
    <scope>NUCLEOTIDE SEQUENCE</scope>
    <source>
        <strain evidence="6">JCM 10088</strain>
    </source>
</reference>
<evidence type="ECO:0000313" key="7">
    <source>
        <dbReference type="Proteomes" id="UP000610960"/>
    </source>
</evidence>
<dbReference type="Gene3D" id="3.40.50.200">
    <property type="entry name" value="Peptidase S8/S53 domain"/>
    <property type="match status" value="1"/>
</dbReference>
<evidence type="ECO:0000256" key="4">
    <source>
        <dbReference type="ARBA" id="ARBA00022825"/>
    </source>
</evidence>
<evidence type="ECO:0000256" key="2">
    <source>
        <dbReference type="ARBA" id="ARBA00022670"/>
    </source>
</evidence>
<dbReference type="InterPro" id="IPR036852">
    <property type="entry name" value="Peptidase_S8/S53_dom_sf"/>
</dbReference>
<protein>
    <recommendedName>
        <fullName evidence="5">Peptidase S8/S53 domain-containing protein</fullName>
    </recommendedName>
</protein>
<organism evidence="6 7">
    <name type="scientific">Thermocladium modestius</name>
    <dbReference type="NCBI Taxonomy" id="62609"/>
    <lineage>
        <taxon>Archaea</taxon>
        <taxon>Thermoproteota</taxon>
        <taxon>Thermoprotei</taxon>
        <taxon>Thermoproteales</taxon>
        <taxon>Thermoproteaceae</taxon>
        <taxon>Thermocladium</taxon>
    </lineage>
</organism>
<evidence type="ECO:0000313" key="6">
    <source>
        <dbReference type="EMBL" id="GGP19682.1"/>
    </source>
</evidence>
<dbReference type="InterPro" id="IPR050131">
    <property type="entry name" value="Peptidase_S8_subtilisin-like"/>
</dbReference>
<keyword evidence="4" id="KW-0720">Serine protease</keyword>
<comment type="similarity">
    <text evidence="1">Belongs to the peptidase S8 family.</text>
</comment>
<dbReference type="GO" id="GO:0006508">
    <property type="term" value="P:proteolysis"/>
    <property type="evidence" value="ECO:0007669"/>
    <property type="project" value="UniProtKB-KW"/>
</dbReference>
<gene>
    <name evidence="6" type="ORF">GCM10007981_04350</name>
</gene>